<evidence type="ECO:0000256" key="9">
    <source>
        <dbReference type="ARBA" id="ARBA00023002"/>
    </source>
</evidence>
<feature type="binding site" description="axial binding residue" evidence="13">
    <location>
        <position position="835"/>
    </location>
    <ligand>
        <name>heme</name>
        <dbReference type="ChEBI" id="CHEBI:30413"/>
    </ligand>
    <ligandPart>
        <name>Fe</name>
        <dbReference type="ChEBI" id="CHEBI:18248"/>
    </ligandPart>
</feature>
<dbReference type="InParanoid" id="A0A409XSD5"/>
<evidence type="ECO:0000313" key="14">
    <source>
        <dbReference type="EMBL" id="PPQ93732.1"/>
    </source>
</evidence>
<dbReference type="InterPro" id="IPR001128">
    <property type="entry name" value="Cyt_P450"/>
</dbReference>
<keyword evidence="5 13" id="KW-0349">Heme</keyword>
<keyword evidence="11" id="KW-0503">Monooxygenase</keyword>
<evidence type="ECO:0000256" key="10">
    <source>
        <dbReference type="ARBA" id="ARBA00023004"/>
    </source>
</evidence>
<dbReference type="InterPro" id="IPR036396">
    <property type="entry name" value="Cyt_P450_sf"/>
</dbReference>
<dbReference type="InterPro" id="IPR002401">
    <property type="entry name" value="Cyt_P450_E_grp-I"/>
</dbReference>
<evidence type="ECO:0000256" key="12">
    <source>
        <dbReference type="ARBA" id="ARBA00023136"/>
    </source>
</evidence>
<dbReference type="PRINTS" id="PR00385">
    <property type="entry name" value="P450"/>
</dbReference>
<evidence type="ECO:0000256" key="4">
    <source>
        <dbReference type="ARBA" id="ARBA00010617"/>
    </source>
</evidence>
<organism evidence="14 15">
    <name type="scientific">Psilocybe cyanescens</name>
    <dbReference type="NCBI Taxonomy" id="93625"/>
    <lineage>
        <taxon>Eukaryota</taxon>
        <taxon>Fungi</taxon>
        <taxon>Dikarya</taxon>
        <taxon>Basidiomycota</taxon>
        <taxon>Agaricomycotina</taxon>
        <taxon>Agaricomycetes</taxon>
        <taxon>Agaricomycetidae</taxon>
        <taxon>Agaricales</taxon>
        <taxon>Agaricineae</taxon>
        <taxon>Strophariaceae</taxon>
        <taxon>Psilocybe</taxon>
    </lineage>
</organism>
<dbReference type="PANTHER" id="PTHR24305">
    <property type="entry name" value="CYTOCHROME P450"/>
    <property type="match status" value="1"/>
</dbReference>
<sequence length="900" mass="102546">MQGIPLLILSFALVYACRKLLSLWKAVRTIQFVPGYLTFDVQTSRENDWLFPPSLVTLYRRSEGFQTDKMPYSMPNTTISLWPNARTMIVFADATAIALFVIGAAGFGRNISWKEDAVIPPGHSMTFKDALHVVTIEIFLKLIIPDWAMGLTKRFRRARLGFEELRTYMVEMIRDRQKAEKVERHDLFSSLLAANDHTLDASTLTESELIGNIYIFLVAGHETTAHTLCFTFALLALYPDEQEKLYQHIRSVIPEGRNPTYEEMPLLTYSMAVFYETLRMFPPVTGIPKEAAEDTSISVGNSSGKQTTVPIPKGADITISTVGLHYNPRYWNDPHSFKPARFLKDWPRDAFIPFSNGARACIGRKFFETEGLAILTMLVSRYKISIKEEPQFASETFEQRKTRVLAARAGLTVTHLPGYRVAFSQYSVVALLGRIRGLTPGGNHFFQDKHDGFKEWDMNSVVSIFPDPLITLTVADADAIKEITSSRARFPKPVFQYEILSFFGRNIVASEGEEWKKYRKISAPAFSDRNNKLVWDETVQIMNGLFNEVWKDKDVISLDHCVEITLPVGFGKRSSWNDDVNVPAGHRMTFKDSLHIASTDIFLKLFIPSWILRHGTTKMRNIEVAFEELDLHITEMIRERQTSEKVERYDLLSSLLEANNDDGEEVKLTESELRGNIFIYLLAGHETTAHTLCFAFALLAFHEEEQEILYQHIKSTLPDGRIPASHYRTCLQTYEDMPRLTYSMAVFYETLRVFPPVVNIPKVSAEDTVLTVGNIHGEKRTVPIAKGTRVAINTPGLHFNPRYWDDPTTFIPSRFLESDWNRDAFIPFSAGARACLGRKFFETEGIAVLTMLVSRYKISIKEEPQFAGETIDQCKERVFRTSNGLTLTPVRVPLTFTRRA</sequence>
<accession>A0A409XSD5</accession>
<dbReference type="PRINTS" id="PR00463">
    <property type="entry name" value="EP450I"/>
</dbReference>
<dbReference type="Gene3D" id="1.10.630.10">
    <property type="entry name" value="Cytochrome P450"/>
    <property type="match status" value="2"/>
</dbReference>
<evidence type="ECO:0000256" key="13">
    <source>
        <dbReference type="PIRSR" id="PIRSR602401-1"/>
    </source>
</evidence>
<keyword evidence="8" id="KW-1133">Transmembrane helix</keyword>
<evidence type="ECO:0000256" key="1">
    <source>
        <dbReference type="ARBA" id="ARBA00001971"/>
    </source>
</evidence>
<evidence type="ECO:0000256" key="11">
    <source>
        <dbReference type="ARBA" id="ARBA00023033"/>
    </source>
</evidence>
<dbReference type="PROSITE" id="PS00086">
    <property type="entry name" value="CYTOCHROME_P450"/>
    <property type="match status" value="2"/>
</dbReference>
<dbReference type="STRING" id="93625.A0A409XSD5"/>
<dbReference type="InterPro" id="IPR017972">
    <property type="entry name" value="Cyt_P450_CS"/>
</dbReference>
<evidence type="ECO:0000256" key="6">
    <source>
        <dbReference type="ARBA" id="ARBA00022692"/>
    </source>
</evidence>
<keyword evidence="7 13" id="KW-0479">Metal-binding</keyword>
<dbReference type="EMBL" id="NHYD01000622">
    <property type="protein sequence ID" value="PPQ93732.1"/>
    <property type="molecule type" value="Genomic_DNA"/>
</dbReference>
<keyword evidence="6" id="KW-0812">Transmembrane</keyword>
<evidence type="ECO:0000256" key="3">
    <source>
        <dbReference type="ARBA" id="ARBA00004721"/>
    </source>
</evidence>
<evidence type="ECO:0000313" key="15">
    <source>
        <dbReference type="Proteomes" id="UP000283269"/>
    </source>
</evidence>
<keyword evidence="12" id="KW-0472">Membrane</keyword>
<dbReference type="OrthoDB" id="1470350at2759"/>
<dbReference type="GO" id="GO:0016020">
    <property type="term" value="C:membrane"/>
    <property type="evidence" value="ECO:0007669"/>
    <property type="project" value="UniProtKB-SubCell"/>
</dbReference>
<dbReference type="GO" id="GO:0005506">
    <property type="term" value="F:iron ion binding"/>
    <property type="evidence" value="ECO:0007669"/>
    <property type="project" value="InterPro"/>
</dbReference>
<comment type="subcellular location">
    <subcellularLocation>
        <location evidence="2">Membrane</location>
    </subcellularLocation>
</comment>
<dbReference type="AlphaFoldDB" id="A0A409XSD5"/>
<protein>
    <recommendedName>
        <fullName evidence="16">Cytochrome P450</fullName>
    </recommendedName>
</protein>
<evidence type="ECO:0000256" key="5">
    <source>
        <dbReference type="ARBA" id="ARBA00022617"/>
    </source>
</evidence>
<dbReference type="InterPro" id="IPR050121">
    <property type="entry name" value="Cytochrome_P450_monoxygenase"/>
</dbReference>
<comment type="similarity">
    <text evidence="4">Belongs to the cytochrome P450 family.</text>
</comment>
<keyword evidence="10 13" id="KW-0408">Iron</keyword>
<evidence type="ECO:0000256" key="2">
    <source>
        <dbReference type="ARBA" id="ARBA00004370"/>
    </source>
</evidence>
<dbReference type="Pfam" id="PF00067">
    <property type="entry name" value="p450"/>
    <property type="match status" value="2"/>
</dbReference>
<gene>
    <name evidence="14" type="ORF">CVT25_013072</name>
</gene>
<evidence type="ECO:0000256" key="7">
    <source>
        <dbReference type="ARBA" id="ARBA00022723"/>
    </source>
</evidence>
<dbReference type="GO" id="GO:0004497">
    <property type="term" value="F:monooxygenase activity"/>
    <property type="evidence" value="ECO:0007669"/>
    <property type="project" value="UniProtKB-KW"/>
</dbReference>
<comment type="caution">
    <text evidence="14">The sequence shown here is derived from an EMBL/GenBank/DDBJ whole genome shotgun (WGS) entry which is preliminary data.</text>
</comment>
<keyword evidence="15" id="KW-1185">Reference proteome</keyword>
<comment type="cofactor">
    <cofactor evidence="1 13">
        <name>heme</name>
        <dbReference type="ChEBI" id="CHEBI:30413"/>
    </cofactor>
</comment>
<evidence type="ECO:0000256" key="8">
    <source>
        <dbReference type="ARBA" id="ARBA00022989"/>
    </source>
</evidence>
<dbReference type="GO" id="GO:0016705">
    <property type="term" value="F:oxidoreductase activity, acting on paired donors, with incorporation or reduction of molecular oxygen"/>
    <property type="evidence" value="ECO:0007669"/>
    <property type="project" value="InterPro"/>
</dbReference>
<dbReference type="PANTHER" id="PTHR24305:SF166">
    <property type="entry name" value="CYTOCHROME P450 12A4, MITOCHONDRIAL-RELATED"/>
    <property type="match status" value="1"/>
</dbReference>
<proteinExistence type="inferred from homology"/>
<evidence type="ECO:0008006" key="16">
    <source>
        <dbReference type="Google" id="ProtNLM"/>
    </source>
</evidence>
<dbReference type="GO" id="GO:0020037">
    <property type="term" value="F:heme binding"/>
    <property type="evidence" value="ECO:0007669"/>
    <property type="project" value="InterPro"/>
</dbReference>
<dbReference type="SUPFAM" id="SSF48264">
    <property type="entry name" value="Cytochrome P450"/>
    <property type="match status" value="2"/>
</dbReference>
<keyword evidence="9" id="KW-0560">Oxidoreductase</keyword>
<dbReference type="Proteomes" id="UP000283269">
    <property type="component" value="Unassembled WGS sequence"/>
</dbReference>
<reference evidence="14 15" key="1">
    <citation type="journal article" date="2018" name="Evol. Lett.">
        <title>Horizontal gene cluster transfer increased hallucinogenic mushroom diversity.</title>
        <authorList>
            <person name="Reynolds H.T."/>
            <person name="Vijayakumar V."/>
            <person name="Gluck-Thaler E."/>
            <person name="Korotkin H.B."/>
            <person name="Matheny P.B."/>
            <person name="Slot J.C."/>
        </authorList>
    </citation>
    <scope>NUCLEOTIDE SEQUENCE [LARGE SCALE GENOMIC DNA]</scope>
    <source>
        <strain evidence="14 15">2631</strain>
    </source>
</reference>
<comment type="pathway">
    <text evidence="3">Secondary metabolite biosynthesis; terpenoid biosynthesis.</text>
</comment>
<name>A0A409XSD5_PSICY</name>